<comment type="caution">
    <text evidence="3">The sequence shown here is derived from an EMBL/GenBank/DDBJ whole genome shotgun (WGS) entry which is preliminary data.</text>
</comment>
<dbReference type="RefSeq" id="WP_096182293.1">
    <property type="nucleotide sequence ID" value="NZ_BDUF01000059.1"/>
</dbReference>
<proteinExistence type="predicted"/>
<dbReference type="AlphaFoldDB" id="A0A292YQ08"/>
<dbReference type="InterPro" id="IPR051319">
    <property type="entry name" value="Oligoribo/pAp-PDE_c-di-AMP_PDE"/>
</dbReference>
<dbReference type="PANTHER" id="PTHR47618">
    <property type="entry name" value="BIFUNCTIONAL OLIGORIBONUCLEASE AND PAP PHOSPHATASE NRNA"/>
    <property type="match status" value="1"/>
</dbReference>
<gene>
    <name evidence="3" type="ORF">EFBL_2197</name>
</gene>
<dbReference type="InterPro" id="IPR038763">
    <property type="entry name" value="DHH_sf"/>
</dbReference>
<dbReference type="Gene3D" id="3.10.310.30">
    <property type="match status" value="1"/>
</dbReference>
<dbReference type="SUPFAM" id="SSF64182">
    <property type="entry name" value="DHH phosphoesterases"/>
    <property type="match status" value="1"/>
</dbReference>
<feature type="domain" description="DHHA1" evidence="2">
    <location>
        <begin position="238"/>
        <end position="314"/>
    </location>
</feature>
<keyword evidence="4" id="KW-1185">Reference proteome</keyword>
<protein>
    <submittedName>
        <fullName evidence="3">Exopolyphosphatase</fullName>
    </submittedName>
</protein>
<sequence>MDRRQMLQEASDFILQNDDFLLITHVQPDGDALGSTLGFAHLLQALGKRYAIAVEEPIPAKFRFLPMSDRIQLASQISRRFSKIVALDCGDIKRFGRCAEFLEPQADILNIDHHKTNDCFGRANLVDLEAAATSQIVFNLASFMGTEIGRDMSVCLYTGILTDTGGFRYGNTTVEVHTIAAELLRNGVSPYDVADRVLETLTWSQLQLIREGLKSLQKDELGKVAWMVVERDLLDRLGAGDEDAEGLVSYARNVQGVEVGILFREKADGTVKASLRSKYHVDVGEIALSLGGGGHARAAGCTLAGPVDKAVAEVLLKVRESLPS</sequence>
<dbReference type="OrthoDB" id="9803668at2"/>
<dbReference type="InterPro" id="IPR003156">
    <property type="entry name" value="DHHA1_dom"/>
</dbReference>
<reference evidence="4" key="1">
    <citation type="submission" date="2017-07" db="EMBL/GenBank/DDBJ databases">
        <title>Draft genome sequence of Effusibacillus lacus strain skLN1.</title>
        <authorList>
            <person name="Watanabe M."/>
            <person name="Kojima H."/>
            <person name="Fukui M."/>
        </authorList>
    </citation>
    <scope>NUCLEOTIDE SEQUENCE [LARGE SCALE GENOMIC DNA]</scope>
    <source>
        <strain evidence="4">skLN1</strain>
    </source>
</reference>
<dbReference type="InterPro" id="IPR001667">
    <property type="entry name" value="DDH_dom"/>
</dbReference>
<name>A0A292YQ08_9BACL</name>
<organism evidence="3 4">
    <name type="scientific">Effusibacillus lacus</name>
    <dbReference type="NCBI Taxonomy" id="1348429"/>
    <lineage>
        <taxon>Bacteria</taxon>
        <taxon>Bacillati</taxon>
        <taxon>Bacillota</taxon>
        <taxon>Bacilli</taxon>
        <taxon>Bacillales</taxon>
        <taxon>Alicyclobacillaceae</taxon>
        <taxon>Effusibacillus</taxon>
    </lineage>
</organism>
<dbReference type="EMBL" id="BDUF01000059">
    <property type="protein sequence ID" value="GAX90570.1"/>
    <property type="molecule type" value="Genomic_DNA"/>
</dbReference>
<dbReference type="PANTHER" id="PTHR47618:SF1">
    <property type="entry name" value="BIFUNCTIONAL OLIGORIBONUCLEASE AND PAP PHOSPHATASE NRNA"/>
    <property type="match status" value="1"/>
</dbReference>
<evidence type="ECO:0000259" key="1">
    <source>
        <dbReference type="Pfam" id="PF01368"/>
    </source>
</evidence>
<evidence type="ECO:0000259" key="2">
    <source>
        <dbReference type="Pfam" id="PF02272"/>
    </source>
</evidence>
<dbReference type="Gene3D" id="3.90.1640.10">
    <property type="entry name" value="inorganic pyrophosphatase (n-terminal core)"/>
    <property type="match status" value="1"/>
</dbReference>
<feature type="domain" description="DDH" evidence="1">
    <location>
        <begin position="21"/>
        <end position="160"/>
    </location>
</feature>
<dbReference type="Pfam" id="PF02272">
    <property type="entry name" value="DHHA1"/>
    <property type="match status" value="1"/>
</dbReference>
<dbReference type="GO" id="GO:0003676">
    <property type="term" value="F:nucleic acid binding"/>
    <property type="evidence" value="ECO:0007669"/>
    <property type="project" value="InterPro"/>
</dbReference>
<dbReference type="Pfam" id="PF01368">
    <property type="entry name" value="DHH"/>
    <property type="match status" value="1"/>
</dbReference>
<dbReference type="Proteomes" id="UP000217785">
    <property type="component" value="Unassembled WGS sequence"/>
</dbReference>
<evidence type="ECO:0000313" key="3">
    <source>
        <dbReference type="EMBL" id="GAX90570.1"/>
    </source>
</evidence>
<evidence type="ECO:0000313" key="4">
    <source>
        <dbReference type="Proteomes" id="UP000217785"/>
    </source>
</evidence>
<accession>A0A292YQ08</accession>